<name>L8I4J5_9CETA</name>
<dbReference type="SMART" id="SM00382">
    <property type="entry name" value="AAA"/>
    <property type="match status" value="1"/>
</dbReference>
<evidence type="ECO:0000256" key="2">
    <source>
        <dbReference type="ARBA" id="ARBA00008665"/>
    </source>
</evidence>
<dbReference type="InterPro" id="IPR041075">
    <property type="entry name" value="NOD1/2_WH"/>
</dbReference>
<dbReference type="GO" id="GO:0032651">
    <property type="term" value="P:regulation of interleukin-1 beta production"/>
    <property type="evidence" value="ECO:0007669"/>
    <property type="project" value="UniProtKB-ARBA"/>
</dbReference>
<dbReference type="EMBL" id="JH882073">
    <property type="protein sequence ID" value="ELR51026.1"/>
    <property type="molecule type" value="Genomic_DNA"/>
</dbReference>
<dbReference type="SUPFAM" id="SSF52047">
    <property type="entry name" value="RNI-like"/>
    <property type="match status" value="1"/>
</dbReference>
<keyword evidence="6" id="KW-0547">Nucleotide-binding</keyword>
<dbReference type="InterPro" id="IPR003593">
    <property type="entry name" value="AAA+_ATPase"/>
</dbReference>
<dbReference type="InterPro" id="IPR050637">
    <property type="entry name" value="NLRP_innate_immun_reg"/>
</dbReference>
<feature type="domain" description="NACHT" evidence="11">
    <location>
        <begin position="201"/>
        <end position="404"/>
    </location>
</feature>
<reference evidence="12 13" key="1">
    <citation type="journal article" date="2012" name="Nat. Genet.">
        <title>The yak genome and adaptation to life at high altitude.</title>
        <authorList>
            <person name="Qiu Q."/>
            <person name="Zhang G."/>
            <person name="Ma T."/>
            <person name="Qian W."/>
            <person name="Wang J."/>
            <person name="Ye Z."/>
            <person name="Cao C."/>
            <person name="Hu Q."/>
            <person name="Kim J."/>
            <person name="Larkin D.M."/>
            <person name="Auvil L."/>
            <person name="Capitanu B."/>
            <person name="Ma J."/>
            <person name="Lewin H.A."/>
            <person name="Qian X."/>
            <person name="Lang Y."/>
            <person name="Zhou R."/>
            <person name="Wang L."/>
            <person name="Wang K."/>
            <person name="Xia J."/>
            <person name="Liao S."/>
            <person name="Pan S."/>
            <person name="Lu X."/>
            <person name="Hou H."/>
            <person name="Wang Y."/>
            <person name="Zang X."/>
            <person name="Yin Y."/>
            <person name="Ma H."/>
            <person name="Zhang J."/>
            <person name="Wang Z."/>
            <person name="Zhang Y."/>
            <person name="Zhang D."/>
            <person name="Yonezawa T."/>
            <person name="Hasegawa M."/>
            <person name="Zhong Y."/>
            <person name="Liu W."/>
            <person name="Zhang Y."/>
            <person name="Huang Z."/>
            <person name="Zhang S."/>
            <person name="Long R."/>
            <person name="Yang H."/>
            <person name="Wang J."/>
            <person name="Lenstra J.A."/>
            <person name="Cooper D.N."/>
            <person name="Wu Y."/>
            <person name="Wang J."/>
            <person name="Shi P."/>
            <person name="Wang J."/>
            <person name="Liu J."/>
        </authorList>
    </citation>
    <scope>NUCLEOTIDE SEQUENCE [LARGE SCALE GENOMIC DNA]</scope>
    <source>
        <strain evidence="13">yakQH1</strain>
    </source>
</reference>
<dbReference type="InterPro" id="IPR027417">
    <property type="entry name" value="P-loop_NTPase"/>
</dbReference>
<dbReference type="GO" id="GO:1901223">
    <property type="term" value="P:negative regulation of non-canonical NF-kappaB signal transduction"/>
    <property type="evidence" value="ECO:0007669"/>
    <property type="project" value="UniProtKB-ARBA"/>
</dbReference>
<dbReference type="Gene3D" id="3.40.50.300">
    <property type="entry name" value="P-loop containing nucleotide triphosphate hydrolases"/>
    <property type="match status" value="1"/>
</dbReference>
<dbReference type="GO" id="GO:0050727">
    <property type="term" value="P:regulation of inflammatory response"/>
    <property type="evidence" value="ECO:0007669"/>
    <property type="project" value="TreeGrafter"/>
</dbReference>
<comment type="subcellular location">
    <subcellularLocation>
        <location evidence="1">Cytoplasm</location>
    </subcellularLocation>
</comment>
<dbReference type="GO" id="GO:0005524">
    <property type="term" value="F:ATP binding"/>
    <property type="evidence" value="ECO:0007669"/>
    <property type="project" value="UniProtKB-KW"/>
</dbReference>
<keyword evidence="8" id="KW-0391">Immunity</keyword>
<dbReference type="Pfam" id="PF02758">
    <property type="entry name" value="PYRIN"/>
    <property type="match status" value="1"/>
</dbReference>
<keyword evidence="5" id="KW-0677">Repeat</keyword>
<dbReference type="AlphaFoldDB" id="L8I4J5"/>
<dbReference type="PANTHER" id="PTHR45690:SF14">
    <property type="entry name" value="NACHT, LRR AND PYD DOMAINS-CONTAINING PROTEIN 2"/>
    <property type="match status" value="1"/>
</dbReference>
<keyword evidence="3" id="KW-0963">Cytoplasm</keyword>
<evidence type="ECO:0000256" key="5">
    <source>
        <dbReference type="ARBA" id="ARBA00022737"/>
    </source>
</evidence>
<protein>
    <submittedName>
        <fullName evidence="12">NACHT, LRR and PYD domains-containing protein 2</fullName>
    </submittedName>
</protein>
<dbReference type="GO" id="GO:0005829">
    <property type="term" value="C:cytosol"/>
    <property type="evidence" value="ECO:0007669"/>
    <property type="project" value="UniProtKB-ARBA"/>
</dbReference>
<feature type="region of interest" description="Disordered" evidence="9">
    <location>
        <begin position="1042"/>
        <end position="1066"/>
    </location>
</feature>
<dbReference type="Gene3D" id="1.10.533.10">
    <property type="entry name" value="Death Domain, Fas"/>
    <property type="match status" value="1"/>
</dbReference>
<dbReference type="Pfam" id="PF05729">
    <property type="entry name" value="NACHT"/>
    <property type="match status" value="1"/>
</dbReference>
<evidence type="ECO:0000256" key="9">
    <source>
        <dbReference type="SAM" id="MobiDB-lite"/>
    </source>
</evidence>
<feature type="compositionally biased region" description="Basic and acidic residues" evidence="9">
    <location>
        <begin position="1048"/>
        <end position="1066"/>
    </location>
</feature>
<evidence type="ECO:0000259" key="11">
    <source>
        <dbReference type="PROSITE" id="PS50837"/>
    </source>
</evidence>
<feature type="domain" description="Pyrin" evidence="10">
    <location>
        <begin position="1"/>
        <end position="94"/>
    </location>
</feature>
<proteinExistence type="inferred from homology"/>
<dbReference type="SUPFAM" id="SSF47986">
    <property type="entry name" value="DEATH domain"/>
    <property type="match status" value="1"/>
</dbReference>
<evidence type="ECO:0000256" key="4">
    <source>
        <dbReference type="ARBA" id="ARBA00022614"/>
    </source>
</evidence>
<dbReference type="InterPro" id="IPR001611">
    <property type="entry name" value="Leu-rich_rpt"/>
</dbReference>
<dbReference type="Pfam" id="PF13516">
    <property type="entry name" value="LRR_6"/>
    <property type="match status" value="4"/>
</dbReference>
<dbReference type="GO" id="GO:0002376">
    <property type="term" value="P:immune system process"/>
    <property type="evidence" value="ECO:0007669"/>
    <property type="project" value="UniProtKB-KW"/>
</dbReference>
<dbReference type="PANTHER" id="PTHR45690">
    <property type="entry name" value="NACHT, LRR AND PYD DOMAINS-CONTAINING PROTEIN 12"/>
    <property type="match status" value="1"/>
</dbReference>
<dbReference type="SMART" id="SM01289">
    <property type="entry name" value="PYRIN"/>
    <property type="match status" value="1"/>
</dbReference>
<evidence type="ECO:0000256" key="7">
    <source>
        <dbReference type="ARBA" id="ARBA00022840"/>
    </source>
</evidence>
<evidence type="ECO:0000256" key="6">
    <source>
        <dbReference type="ARBA" id="ARBA00022741"/>
    </source>
</evidence>
<dbReference type="Pfam" id="PF17779">
    <property type="entry name" value="WHD_NOD2"/>
    <property type="match status" value="1"/>
</dbReference>
<organism evidence="12 13">
    <name type="scientific">Bos mutus</name>
    <name type="common">wild yak</name>
    <dbReference type="NCBI Taxonomy" id="72004"/>
    <lineage>
        <taxon>Eukaryota</taxon>
        <taxon>Metazoa</taxon>
        <taxon>Chordata</taxon>
        <taxon>Craniata</taxon>
        <taxon>Vertebrata</taxon>
        <taxon>Euteleostomi</taxon>
        <taxon>Mammalia</taxon>
        <taxon>Eutheria</taxon>
        <taxon>Laurasiatheria</taxon>
        <taxon>Artiodactyla</taxon>
        <taxon>Ruminantia</taxon>
        <taxon>Pecora</taxon>
        <taxon>Bovidae</taxon>
        <taxon>Bovinae</taxon>
        <taxon>Bos</taxon>
    </lineage>
</organism>
<gene>
    <name evidence="12" type="ORF">M91_04004</name>
</gene>
<dbReference type="Gene3D" id="3.80.10.10">
    <property type="entry name" value="Ribonuclease Inhibitor"/>
    <property type="match status" value="3"/>
</dbReference>
<sequence>MASSAELGFHLQPLLEELGQDKLSKFKSLLRDHSLKEELQHLLQTEVEEASRKQLAYLLTAHCPSYWVEMVTIQVSDEMNRMDLSERAKDELQETALKSLQENKPPSLGMQRNRRPHLSCHPELAQVQEDDVTNLQETKEDLEGEKPGKQDKYRNILKKKFCQHWKNFWPRLSEDVCIVTQRYETLIPFCNPKMPAGPFPHTVVLHGPAGVGKTTLAKKLMLDWTQDNLAETFNFAFYLSCKDLNHMGTCTFAELISANWPHVQEDIPAILAQAQKVLLILDGFDELKVPSGALIHDICGDWKKQKPVPVLLGSLLKRKMLPKATLLITTRPGALRELRLLTEQPLFIEMEGFLEEDRKAYFLKHFEEESQALRAFDLMKNNAALFQLGSAPSVCWMVCTCLRQQMERGEDPAATCRTTTALFLRFLCGRFTPPHGGGPRRGLQAPLKPLCLLAAEGVWTQSSVFDGEDLRRLGVDPSALCPFLDGNILQKSEDGEACYSFIHLSVQQLLAAMFYVLELEEQEEEGLGRRQWHVGNVGKLLSKEERLKNPSLTHVGYFLFGLCNERRAMELETTFGCLVSTEIKRELLKYTLMPHGKKSFSVMDTKEVLSCLYESQEEQLVKDAMAHVKEMSLHLKNETDVVHSSFCLKHCGNLQKLSLQVEEGIFLDNDTALESGTQVERSQNEQHMLPLWMDLCSVFDSSRSLLFLDISQSFLSTSSVRILCEKIASAASSLQKVVLKNISPADTYRNFCMAFGGHKTLTHLTLQGNDQNDMLPPLCEVLRNPKCNLQYLRLVSCSATTQQWADLSCCLKTNQSLTCLNLTANEFLDEGAKLLYMTLRYPTCFLQRLSLENCQLTEAYCKDLSSALIVNQRLTHLCLAKNALGDRGVKLLCEGLTYPECQLQTLVLWCCNITSDGCIHLSTLLQQNSSLTHLDLGLNHIGIIGLKFLCEALKKPLCKLRCLWLWGCAITPFSCAELSSALRSNQNLITLDLGQNSLGSSGVNMLCDALKLQSCPLQTLRLKIDESDAQIQKLLREMKESNPQLTIESDHRDPKDNRPSSHDFIF</sequence>
<evidence type="ECO:0000313" key="13">
    <source>
        <dbReference type="Proteomes" id="UP000011080"/>
    </source>
</evidence>
<accession>L8I4J5</accession>
<dbReference type="InterPro" id="IPR032675">
    <property type="entry name" value="LRR_dom_sf"/>
</dbReference>
<evidence type="ECO:0000259" key="10">
    <source>
        <dbReference type="PROSITE" id="PS50824"/>
    </source>
</evidence>
<dbReference type="CDD" id="cd08320">
    <property type="entry name" value="Pyrin_NALPs"/>
    <property type="match status" value="1"/>
</dbReference>
<dbReference type="PRINTS" id="PR00364">
    <property type="entry name" value="DISEASERSIST"/>
</dbReference>
<dbReference type="STRING" id="72004.ENSBMUP00000025560"/>
<dbReference type="PROSITE" id="PS50824">
    <property type="entry name" value="DAPIN"/>
    <property type="match status" value="1"/>
</dbReference>
<evidence type="ECO:0000313" key="12">
    <source>
        <dbReference type="EMBL" id="ELR51026.1"/>
    </source>
</evidence>
<dbReference type="InterPro" id="IPR041267">
    <property type="entry name" value="NLRP_HD2"/>
</dbReference>
<evidence type="ECO:0000256" key="8">
    <source>
        <dbReference type="ARBA" id="ARBA00022859"/>
    </source>
</evidence>
<dbReference type="InterPro" id="IPR004020">
    <property type="entry name" value="DAPIN"/>
</dbReference>
<dbReference type="SMART" id="SM00368">
    <property type="entry name" value="LRR_RI"/>
    <property type="match status" value="8"/>
</dbReference>
<dbReference type="SUPFAM" id="SSF52540">
    <property type="entry name" value="P-loop containing nucleoside triphosphate hydrolases"/>
    <property type="match status" value="1"/>
</dbReference>
<dbReference type="FunFam" id="3.40.50.300:FF:001435">
    <property type="entry name" value="NACHT, LRR and PYD domains-containing protein 2"/>
    <property type="match status" value="1"/>
</dbReference>
<comment type="similarity">
    <text evidence="2">Belongs to the NLRP family.</text>
</comment>
<dbReference type="InterPro" id="IPR007111">
    <property type="entry name" value="NACHT_NTPase"/>
</dbReference>
<evidence type="ECO:0000256" key="3">
    <source>
        <dbReference type="ARBA" id="ARBA00022490"/>
    </source>
</evidence>
<evidence type="ECO:0000256" key="1">
    <source>
        <dbReference type="ARBA" id="ARBA00004496"/>
    </source>
</evidence>
<dbReference type="Proteomes" id="UP000011080">
    <property type="component" value="Unassembled WGS sequence"/>
</dbReference>
<keyword evidence="4" id="KW-0433">Leucine-rich repeat</keyword>
<dbReference type="FunFam" id="3.80.10.10:FF:000437">
    <property type="entry name" value="NLR family pyrin domain-containing 2"/>
    <property type="match status" value="1"/>
</dbReference>
<dbReference type="FunFam" id="3.80.10.10:FF:001092">
    <property type="entry name" value="NACHT, LRR and PYD domains-containing protein 2"/>
    <property type="match status" value="1"/>
</dbReference>
<dbReference type="Pfam" id="PF17776">
    <property type="entry name" value="NLRC4_HD2"/>
    <property type="match status" value="1"/>
</dbReference>
<dbReference type="FunFam" id="1.10.533.10:FF:000067">
    <property type="entry name" value="NLR family pyrin domain containing 2"/>
    <property type="match status" value="1"/>
</dbReference>
<keyword evidence="7" id="KW-0067">ATP-binding</keyword>
<dbReference type="InterPro" id="IPR011029">
    <property type="entry name" value="DEATH-like_dom_sf"/>
</dbReference>
<dbReference type="PROSITE" id="PS50837">
    <property type="entry name" value="NACHT"/>
    <property type="match status" value="1"/>
</dbReference>